<keyword evidence="2" id="KW-0472">Membrane</keyword>
<keyword evidence="2" id="KW-0812">Transmembrane</keyword>
<dbReference type="EMBL" id="CP104013">
    <property type="protein sequence ID" value="UYP44239.1"/>
    <property type="molecule type" value="Genomic_DNA"/>
</dbReference>
<organism evidence="3 4">
    <name type="scientific">Candidatus Lokiarchaeum ossiferum</name>
    <dbReference type="NCBI Taxonomy" id="2951803"/>
    <lineage>
        <taxon>Archaea</taxon>
        <taxon>Promethearchaeati</taxon>
        <taxon>Promethearchaeota</taxon>
        <taxon>Promethearchaeia</taxon>
        <taxon>Promethearchaeales</taxon>
        <taxon>Promethearchaeaceae</taxon>
        <taxon>Candidatus Lokiarchaeum</taxon>
    </lineage>
</organism>
<evidence type="ECO:0000256" key="2">
    <source>
        <dbReference type="SAM" id="Phobius"/>
    </source>
</evidence>
<dbReference type="Proteomes" id="UP001208689">
    <property type="component" value="Chromosome"/>
</dbReference>
<protein>
    <submittedName>
        <fullName evidence="3">Uncharacterized protein</fullName>
    </submittedName>
</protein>
<accession>A0ABY6HNW2</accession>
<sequence length="310" mass="36388">MINMVKKTTKAIKGVPIEFIKKDDKIVTTEENVSNFLKTHSDTGFSIEMLQEYGFSSNIRKIISKLLENQKIVQSSYQEEGKKKWEYLYFHKVPASSFELEKTGDGWKVEQININGFSFKVLCEYFEEEEQVCISLKIPRDGDGLIYREISDDGRDWDWIGSVRFSEMKRKISNLTRDIIIFQELEDFWEFEVVSEGEQRRISKTRSIVIGGILYLWAGNVGFQFSINPNLLSVQILPIYREIDDEGNVIAVNYYDDDEDNEHYFERVLIPTIEEEDDDEEDDEDDENPYEDREGLEFEEVHSVVIKKLN</sequence>
<reference evidence="3" key="1">
    <citation type="submission" date="2022-09" db="EMBL/GenBank/DDBJ databases">
        <title>Actin cytoskeleton and complex cell architecture in an #Asgard archaeon.</title>
        <authorList>
            <person name="Ponce Toledo R.I."/>
            <person name="Schleper C."/>
            <person name="Rodrigues Oliveira T."/>
            <person name="Wollweber F."/>
            <person name="Xu J."/>
            <person name="Rittmann S."/>
            <person name="Klingl A."/>
            <person name="Pilhofer M."/>
        </authorList>
    </citation>
    <scope>NUCLEOTIDE SEQUENCE</scope>
    <source>
        <strain evidence="3">B-35</strain>
    </source>
</reference>
<evidence type="ECO:0000256" key="1">
    <source>
        <dbReference type="SAM" id="MobiDB-lite"/>
    </source>
</evidence>
<evidence type="ECO:0000313" key="4">
    <source>
        <dbReference type="Proteomes" id="UP001208689"/>
    </source>
</evidence>
<keyword evidence="4" id="KW-1185">Reference proteome</keyword>
<feature type="compositionally biased region" description="Acidic residues" evidence="1">
    <location>
        <begin position="273"/>
        <end position="289"/>
    </location>
</feature>
<proteinExistence type="predicted"/>
<evidence type="ECO:0000313" key="3">
    <source>
        <dbReference type="EMBL" id="UYP44239.1"/>
    </source>
</evidence>
<feature type="transmembrane region" description="Helical" evidence="2">
    <location>
        <begin position="208"/>
        <end position="227"/>
    </location>
</feature>
<name>A0ABY6HNW2_9ARCH</name>
<feature type="compositionally biased region" description="Basic and acidic residues" evidence="1">
    <location>
        <begin position="290"/>
        <end position="302"/>
    </location>
</feature>
<keyword evidence="2" id="KW-1133">Transmembrane helix</keyword>
<gene>
    <name evidence="3" type="ORF">NEF87_000524</name>
</gene>
<feature type="region of interest" description="Disordered" evidence="1">
    <location>
        <begin position="271"/>
        <end position="310"/>
    </location>
</feature>